<proteinExistence type="predicted"/>
<gene>
    <name evidence="1" type="ORF">QBC38DRAFT_466155</name>
</gene>
<protein>
    <submittedName>
        <fullName evidence="1">Uncharacterized protein</fullName>
    </submittedName>
</protein>
<dbReference type="EMBL" id="MU865292">
    <property type="protein sequence ID" value="KAK4231601.1"/>
    <property type="molecule type" value="Genomic_DNA"/>
</dbReference>
<reference evidence="1" key="2">
    <citation type="submission" date="2023-05" db="EMBL/GenBank/DDBJ databases">
        <authorList>
            <consortium name="Lawrence Berkeley National Laboratory"/>
            <person name="Steindorff A."/>
            <person name="Hensen N."/>
            <person name="Bonometti L."/>
            <person name="Westerberg I."/>
            <person name="Brannstrom I.O."/>
            <person name="Guillou S."/>
            <person name="Cros-Aarteil S."/>
            <person name="Calhoun S."/>
            <person name="Haridas S."/>
            <person name="Kuo A."/>
            <person name="Mondo S."/>
            <person name="Pangilinan J."/>
            <person name="Riley R."/>
            <person name="Labutti K."/>
            <person name="Andreopoulos B."/>
            <person name="Lipzen A."/>
            <person name="Chen C."/>
            <person name="Yanf M."/>
            <person name="Daum C."/>
            <person name="Ng V."/>
            <person name="Clum A."/>
            <person name="Ohm R."/>
            <person name="Martin F."/>
            <person name="Silar P."/>
            <person name="Natvig D."/>
            <person name="Lalanne C."/>
            <person name="Gautier V."/>
            <person name="Ament-Velasquez S.L."/>
            <person name="Kruys A."/>
            <person name="Hutchinson M.I."/>
            <person name="Powell A.J."/>
            <person name="Barry K."/>
            <person name="Miller A.N."/>
            <person name="Grigoriev I.V."/>
            <person name="Debuchy R."/>
            <person name="Gladieux P."/>
            <person name="Thoren M.H."/>
            <person name="Johannesson H."/>
        </authorList>
    </citation>
    <scope>NUCLEOTIDE SEQUENCE</scope>
    <source>
        <strain evidence="1">CBS 990.96</strain>
    </source>
</reference>
<organism evidence="1 2">
    <name type="scientific">Podospora fimiseda</name>
    <dbReference type="NCBI Taxonomy" id="252190"/>
    <lineage>
        <taxon>Eukaryota</taxon>
        <taxon>Fungi</taxon>
        <taxon>Dikarya</taxon>
        <taxon>Ascomycota</taxon>
        <taxon>Pezizomycotina</taxon>
        <taxon>Sordariomycetes</taxon>
        <taxon>Sordariomycetidae</taxon>
        <taxon>Sordariales</taxon>
        <taxon>Podosporaceae</taxon>
        <taxon>Podospora</taxon>
    </lineage>
</organism>
<comment type="caution">
    <text evidence="1">The sequence shown here is derived from an EMBL/GenBank/DDBJ whole genome shotgun (WGS) entry which is preliminary data.</text>
</comment>
<reference evidence="1" key="1">
    <citation type="journal article" date="2023" name="Mol. Phylogenet. Evol.">
        <title>Genome-scale phylogeny and comparative genomics of the fungal order Sordariales.</title>
        <authorList>
            <person name="Hensen N."/>
            <person name="Bonometti L."/>
            <person name="Westerberg I."/>
            <person name="Brannstrom I.O."/>
            <person name="Guillou S."/>
            <person name="Cros-Aarteil S."/>
            <person name="Calhoun S."/>
            <person name="Haridas S."/>
            <person name="Kuo A."/>
            <person name="Mondo S."/>
            <person name="Pangilinan J."/>
            <person name="Riley R."/>
            <person name="LaButti K."/>
            <person name="Andreopoulos B."/>
            <person name="Lipzen A."/>
            <person name="Chen C."/>
            <person name="Yan M."/>
            <person name="Daum C."/>
            <person name="Ng V."/>
            <person name="Clum A."/>
            <person name="Steindorff A."/>
            <person name="Ohm R.A."/>
            <person name="Martin F."/>
            <person name="Silar P."/>
            <person name="Natvig D.O."/>
            <person name="Lalanne C."/>
            <person name="Gautier V."/>
            <person name="Ament-Velasquez S.L."/>
            <person name="Kruys A."/>
            <person name="Hutchinson M.I."/>
            <person name="Powell A.J."/>
            <person name="Barry K."/>
            <person name="Miller A.N."/>
            <person name="Grigoriev I.V."/>
            <person name="Debuchy R."/>
            <person name="Gladieux P."/>
            <person name="Hiltunen Thoren M."/>
            <person name="Johannesson H."/>
        </authorList>
    </citation>
    <scope>NUCLEOTIDE SEQUENCE</scope>
    <source>
        <strain evidence="1">CBS 990.96</strain>
    </source>
</reference>
<dbReference type="AlphaFoldDB" id="A0AAN7H1N1"/>
<evidence type="ECO:0000313" key="2">
    <source>
        <dbReference type="Proteomes" id="UP001301958"/>
    </source>
</evidence>
<evidence type="ECO:0000313" key="1">
    <source>
        <dbReference type="EMBL" id="KAK4231601.1"/>
    </source>
</evidence>
<name>A0AAN7H1N1_9PEZI</name>
<accession>A0AAN7H1N1</accession>
<dbReference type="Proteomes" id="UP001301958">
    <property type="component" value="Unassembled WGS sequence"/>
</dbReference>
<keyword evidence="2" id="KW-1185">Reference proteome</keyword>
<sequence>MDLCLTILSLTPGFSVKQLWPAGASHQVVKRETEIGPENMEFTIKLPEEVRVQRGDGQSTSHRDIIWIIVTDEKREGLSWRFLELPEIWQIDAKVYKQRADRNAEWVRSPSHCITWWVQDKPIYTPDLGI</sequence>